<gene>
    <name evidence="1" type="ORF">L2E82_33473</name>
</gene>
<reference evidence="2" key="1">
    <citation type="journal article" date="2022" name="Mol. Ecol. Resour.">
        <title>The genomes of chicory, endive, great burdock and yacon provide insights into Asteraceae palaeo-polyploidization history and plant inulin production.</title>
        <authorList>
            <person name="Fan W."/>
            <person name="Wang S."/>
            <person name="Wang H."/>
            <person name="Wang A."/>
            <person name="Jiang F."/>
            <person name="Liu H."/>
            <person name="Zhao H."/>
            <person name="Xu D."/>
            <person name="Zhang Y."/>
        </authorList>
    </citation>
    <scope>NUCLEOTIDE SEQUENCE [LARGE SCALE GENOMIC DNA]</scope>
    <source>
        <strain evidence="2">cv. Punajuju</strain>
    </source>
</reference>
<name>A0ACB9BK98_CICIN</name>
<evidence type="ECO:0000313" key="2">
    <source>
        <dbReference type="Proteomes" id="UP001055811"/>
    </source>
</evidence>
<accession>A0ACB9BK98</accession>
<dbReference type="Proteomes" id="UP001055811">
    <property type="component" value="Linkage Group LG06"/>
</dbReference>
<protein>
    <submittedName>
        <fullName evidence="1">Uncharacterized protein</fullName>
    </submittedName>
</protein>
<evidence type="ECO:0000313" key="1">
    <source>
        <dbReference type="EMBL" id="KAI3722435.1"/>
    </source>
</evidence>
<organism evidence="1 2">
    <name type="scientific">Cichorium intybus</name>
    <name type="common">Chicory</name>
    <dbReference type="NCBI Taxonomy" id="13427"/>
    <lineage>
        <taxon>Eukaryota</taxon>
        <taxon>Viridiplantae</taxon>
        <taxon>Streptophyta</taxon>
        <taxon>Embryophyta</taxon>
        <taxon>Tracheophyta</taxon>
        <taxon>Spermatophyta</taxon>
        <taxon>Magnoliopsida</taxon>
        <taxon>eudicotyledons</taxon>
        <taxon>Gunneridae</taxon>
        <taxon>Pentapetalae</taxon>
        <taxon>asterids</taxon>
        <taxon>campanulids</taxon>
        <taxon>Asterales</taxon>
        <taxon>Asteraceae</taxon>
        <taxon>Cichorioideae</taxon>
        <taxon>Cichorieae</taxon>
        <taxon>Cichoriinae</taxon>
        <taxon>Cichorium</taxon>
    </lineage>
</organism>
<proteinExistence type="predicted"/>
<reference evidence="1 2" key="2">
    <citation type="journal article" date="2022" name="Mol. Ecol. Resour.">
        <title>The genomes of chicory, endive, great burdock and yacon provide insights into Asteraceae paleo-polyploidization history and plant inulin production.</title>
        <authorList>
            <person name="Fan W."/>
            <person name="Wang S."/>
            <person name="Wang H."/>
            <person name="Wang A."/>
            <person name="Jiang F."/>
            <person name="Liu H."/>
            <person name="Zhao H."/>
            <person name="Xu D."/>
            <person name="Zhang Y."/>
        </authorList>
    </citation>
    <scope>NUCLEOTIDE SEQUENCE [LARGE SCALE GENOMIC DNA]</scope>
    <source>
        <strain evidence="2">cv. Punajuju</strain>
        <tissue evidence="1">Leaves</tissue>
    </source>
</reference>
<comment type="caution">
    <text evidence="1">The sequence shown here is derived from an EMBL/GenBank/DDBJ whole genome shotgun (WGS) entry which is preliminary data.</text>
</comment>
<dbReference type="EMBL" id="CM042014">
    <property type="protein sequence ID" value="KAI3722435.1"/>
    <property type="molecule type" value="Genomic_DNA"/>
</dbReference>
<sequence>MVSRWINGGFQLEESNSEEDDVQQCFVCSQFGIPNFHSTSCDPTHQPAWEALAGSSLVPIKARQFKDQNRRSPTEGCIPRVLDPRSDRVIWWSRMLLLARFAALAVDPFFFFALAVADDGGGGRGPCIYIDDRVVRAVSVVRTCVDAMHLCHVWLQFRLAYVSRESLVVGCGKLVWDARDIAFHYLRSLSGFWLDAFVLLPIPQVGYLWILPRFLREEKISTIMVLVQFIFMLQFIPKICHGYILMYRMRLANGYIFGSIWCRIGLSFMAYFLASHASGGYWYALAIQRVISCLTKQCEASKKCTTLFLSCSNKANSRSSMCLDENGSFPYGIYKFAIPVISVDSITSRILYSNLWGITSFRQENSSKSPYKRCPHSSLIMIFHYFGKYIIESSICSTMGNVLEPTCDILEVILSCYMVLVGLLLFTTLVGNIQLFLYALVGRTTRAQIRLRDMEWWMKRRQLPSALRKRVRHFENQRWSVMGGQDDMEMVKDLPEGLRRDIKRYLCLDLIKKAPLFKFVDDVILDNICDRVTYFIYSKGEKIIREGDPVQRMVFIVHGKVKRTQWLSRGMVATSTLEPGSFFGDELLSWCLRVPFLDRYPAASATFTCVKPTEAFALDANHLRYITNHFRYNFVDEKMKQRARYYSSNWRTWAAVNIQIAWRRYVSRTRRGALNLGLSNNVRLQRYAAMFMSFRPHDHLE</sequence>
<keyword evidence="2" id="KW-1185">Reference proteome</keyword>